<feature type="domain" description="HTH luxR-type" evidence="4">
    <location>
        <begin position="309"/>
        <end position="374"/>
    </location>
</feature>
<evidence type="ECO:0000256" key="3">
    <source>
        <dbReference type="ARBA" id="ARBA00023163"/>
    </source>
</evidence>
<comment type="caution">
    <text evidence="5">The sequence shown here is derived from an EMBL/GenBank/DDBJ whole genome shotgun (WGS) entry which is preliminary data.</text>
</comment>
<keyword evidence="6" id="KW-1185">Reference proteome</keyword>
<keyword evidence="2" id="KW-0238">DNA-binding</keyword>
<reference evidence="5 6" key="1">
    <citation type="submission" date="2024-10" db="EMBL/GenBank/DDBJ databases">
        <title>The Natural Products Discovery Center: Release of the First 8490 Sequenced Strains for Exploring Actinobacteria Biosynthetic Diversity.</title>
        <authorList>
            <person name="Kalkreuter E."/>
            <person name="Kautsar S.A."/>
            <person name="Yang D."/>
            <person name="Bader C.D."/>
            <person name="Teijaro C.N."/>
            <person name="Fluegel L."/>
            <person name="Davis C.M."/>
            <person name="Simpson J.R."/>
            <person name="Lauterbach L."/>
            <person name="Steele A.D."/>
            <person name="Gui C."/>
            <person name="Meng S."/>
            <person name="Li G."/>
            <person name="Viehrig K."/>
            <person name="Ye F."/>
            <person name="Su P."/>
            <person name="Kiefer A.F."/>
            <person name="Nichols A."/>
            <person name="Cepeda A.J."/>
            <person name="Yan W."/>
            <person name="Fan B."/>
            <person name="Jiang Y."/>
            <person name="Adhikari A."/>
            <person name="Zheng C.-J."/>
            <person name="Schuster L."/>
            <person name="Cowan T.M."/>
            <person name="Smanski M.J."/>
            <person name="Chevrette M.G."/>
            <person name="De Carvalho L.P.S."/>
            <person name="Shen B."/>
        </authorList>
    </citation>
    <scope>NUCLEOTIDE SEQUENCE [LARGE SCALE GENOMIC DNA]</scope>
    <source>
        <strain evidence="5 6">NPDC002593</strain>
    </source>
</reference>
<dbReference type="InterPro" id="IPR036388">
    <property type="entry name" value="WH-like_DNA-bd_sf"/>
</dbReference>
<dbReference type="Pfam" id="PF01590">
    <property type="entry name" value="GAF"/>
    <property type="match status" value="1"/>
</dbReference>
<dbReference type="PANTHER" id="PTHR44688">
    <property type="entry name" value="DNA-BINDING TRANSCRIPTIONAL ACTIVATOR DEVR_DOSR"/>
    <property type="match status" value="1"/>
</dbReference>
<dbReference type="Proteomes" id="UP001601992">
    <property type="component" value="Unassembled WGS sequence"/>
</dbReference>
<sequence length="382" mass="41907">MPHASWASAVIAEPVVEQVKDIFLQAREVLGNTYETDTSLPDDACLTTVRRRVEEFVTSDDISAARRAEACELLATIHTLQQAELESSLAQQLSKLTEVRTCIDELSGLSPRELIDTVPLRICRNMSVGRAMISTISGSVWLPQQLHIEERTAGSAEFEEFVDGARIPLSDAPLETELLVRRRTVALVPDPMSDKRTYKQIVDAARTQAYVAAPITLRGRTIGMLHADRPEDPNSLCHDDLDWLAMFSECLSTIFESALLQQRIEQQLRRATDTYAQVVALLGQVETVAAETGQSIPQPLRPRGIEQRTLSGAAALTSREREVLAHLSTGATNVQIARNLVVSEATVKSHLKQISRKLGTSSRAAAVAAYARMTQGNLGFAP</sequence>
<name>A0ABW6S8T2_9NOCA</name>
<dbReference type="SUPFAM" id="SSF55781">
    <property type="entry name" value="GAF domain-like"/>
    <property type="match status" value="1"/>
</dbReference>
<dbReference type="EMBL" id="JBIAQY010000014">
    <property type="protein sequence ID" value="MFF3572701.1"/>
    <property type="molecule type" value="Genomic_DNA"/>
</dbReference>
<dbReference type="RefSeq" id="WP_387406149.1">
    <property type="nucleotide sequence ID" value="NZ_JBIAQY010000014.1"/>
</dbReference>
<dbReference type="InterPro" id="IPR029016">
    <property type="entry name" value="GAF-like_dom_sf"/>
</dbReference>
<evidence type="ECO:0000256" key="1">
    <source>
        <dbReference type="ARBA" id="ARBA00023015"/>
    </source>
</evidence>
<keyword evidence="3" id="KW-0804">Transcription</keyword>
<proteinExistence type="predicted"/>
<dbReference type="Pfam" id="PF00196">
    <property type="entry name" value="GerE"/>
    <property type="match status" value="1"/>
</dbReference>
<keyword evidence="1" id="KW-0805">Transcription regulation</keyword>
<dbReference type="PRINTS" id="PR00038">
    <property type="entry name" value="HTHLUXR"/>
</dbReference>
<organism evidence="5 6">
    <name type="scientific">Nocardia jiangxiensis</name>
    <dbReference type="NCBI Taxonomy" id="282685"/>
    <lineage>
        <taxon>Bacteria</taxon>
        <taxon>Bacillati</taxon>
        <taxon>Actinomycetota</taxon>
        <taxon>Actinomycetes</taxon>
        <taxon>Mycobacteriales</taxon>
        <taxon>Nocardiaceae</taxon>
        <taxon>Nocardia</taxon>
    </lineage>
</organism>
<dbReference type="InterPro" id="IPR016032">
    <property type="entry name" value="Sig_transdc_resp-reg_C-effctor"/>
</dbReference>
<gene>
    <name evidence="5" type="ORF">ACFYXQ_33525</name>
</gene>
<evidence type="ECO:0000313" key="5">
    <source>
        <dbReference type="EMBL" id="MFF3572701.1"/>
    </source>
</evidence>
<dbReference type="SUPFAM" id="SSF46894">
    <property type="entry name" value="C-terminal effector domain of the bipartite response regulators"/>
    <property type="match status" value="1"/>
</dbReference>
<protein>
    <submittedName>
        <fullName evidence="5">LuxR C-terminal-related transcriptional regulator</fullName>
    </submittedName>
</protein>
<dbReference type="Gene3D" id="1.10.10.10">
    <property type="entry name" value="Winged helix-like DNA-binding domain superfamily/Winged helix DNA-binding domain"/>
    <property type="match status" value="1"/>
</dbReference>
<evidence type="ECO:0000313" key="6">
    <source>
        <dbReference type="Proteomes" id="UP001601992"/>
    </source>
</evidence>
<dbReference type="SMART" id="SM00065">
    <property type="entry name" value="GAF"/>
    <property type="match status" value="1"/>
</dbReference>
<dbReference type="PANTHER" id="PTHR44688:SF16">
    <property type="entry name" value="DNA-BINDING TRANSCRIPTIONAL ACTIVATOR DEVR_DOSR"/>
    <property type="match status" value="1"/>
</dbReference>
<dbReference type="PROSITE" id="PS50043">
    <property type="entry name" value="HTH_LUXR_2"/>
    <property type="match status" value="1"/>
</dbReference>
<accession>A0ABW6S8T2</accession>
<dbReference type="SMART" id="SM00421">
    <property type="entry name" value="HTH_LUXR"/>
    <property type="match status" value="1"/>
</dbReference>
<evidence type="ECO:0000256" key="2">
    <source>
        <dbReference type="ARBA" id="ARBA00023125"/>
    </source>
</evidence>
<evidence type="ECO:0000259" key="4">
    <source>
        <dbReference type="PROSITE" id="PS50043"/>
    </source>
</evidence>
<dbReference type="InterPro" id="IPR000792">
    <property type="entry name" value="Tscrpt_reg_LuxR_C"/>
</dbReference>
<dbReference type="CDD" id="cd06170">
    <property type="entry name" value="LuxR_C_like"/>
    <property type="match status" value="1"/>
</dbReference>
<dbReference type="Gene3D" id="3.30.450.40">
    <property type="match status" value="1"/>
</dbReference>
<dbReference type="InterPro" id="IPR003018">
    <property type="entry name" value="GAF"/>
</dbReference>